<evidence type="ECO:0000256" key="1">
    <source>
        <dbReference type="ARBA" id="ARBA00004651"/>
    </source>
</evidence>
<feature type="compositionally biased region" description="Basic and acidic residues" evidence="12">
    <location>
        <begin position="1157"/>
        <end position="1176"/>
    </location>
</feature>
<dbReference type="eggNOG" id="KOG1055">
    <property type="taxonomic scope" value="Eukaryota"/>
</dbReference>
<reference evidence="15 16" key="1">
    <citation type="journal article" date="2014" name="Nat. Commun.">
        <title>Molecular traces of alternative social organization in a termite genome.</title>
        <authorList>
            <person name="Terrapon N."/>
            <person name="Li C."/>
            <person name="Robertson H.M."/>
            <person name="Ji L."/>
            <person name="Meng X."/>
            <person name="Booth W."/>
            <person name="Chen Z."/>
            <person name="Childers C.P."/>
            <person name="Glastad K.M."/>
            <person name="Gokhale K."/>
            <person name="Gowin J."/>
            <person name="Gronenberg W."/>
            <person name="Hermansen R.A."/>
            <person name="Hu H."/>
            <person name="Hunt B.G."/>
            <person name="Huylmans A.K."/>
            <person name="Khalil S.M."/>
            <person name="Mitchell R.D."/>
            <person name="Munoz-Torres M.C."/>
            <person name="Mustard J.A."/>
            <person name="Pan H."/>
            <person name="Reese J.T."/>
            <person name="Scharf M.E."/>
            <person name="Sun F."/>
            <person name="Vogel H."/>
            <person name="Xiao J."/>
            <person name="Yang W."/>
            <person name="Yang Z."/>
            <person name="Yang Z."/>
            <person name="Zhou J."/>
            <person name="Zhu J."/>
            <person name="Brent C.S."/>
            <person name="Elsik C.G."/>
            <person name="Goodisman M.A."/>
            <person name="Liberles D.A."/>
            <person name="Roe R.M."/>
            <person name="Vargo E.L."/>
            <person name="Vilcinskas A."/>
            <person name="Wang J."/>
            <person name="Bornberg-Bauer E."/>
            <person name="Korb J."/>
            <person name="Zhang G."/>
            <person name="Liebig J."/>
        </authorList>
    </citation>
    <scope>NUCLEOTIDE SEQUENCE [LARGE SCALE GENOMIC DNA]</scope>
    <source>
        <tissue evidence="15">Whole organism</tissue>
    </source>
</reference>
<evidence type="ECO:0000256" key="4">
    <source>
        <dbReference type="ARBA" id="ARBA00022729"/>
    </source>
</evidence>
<dbReference type="InterPro" id="IPR028082">
    <property type="entry name" value="Peripla_BP_I"/>
</dbReference>
<evidence type="ECO:0000256" key="8">
    <source>
        <dbReference type="ARBA" id="ARBA00023170"/>
    </source>
</evidence>
<feature type="transmembrane region" description="Helical" evidence="13">
    <location>
        <begin position="648"/>
        <end position="670"/>
    </location>
</feature>
<dbReference type="Pfam" id="PF01094">
    <property type="entry name" value="ANF_receptor"/>
    <property type="match status" value="1"/>
</dbReference>
<dbReference type="FunFam" id="3.40.50.2300:FF:000751">
    <property type="match status" value="1"/>
</dbReference>
<dbReference type="InterPro" id="IPR000337">
    <property type="entry name" value="GPCR_3"/>
</dbReference>
<feature type="transmembrane region" description="Helical" evidence="13">
    <location>
        <begin position="625"/>
        <end position="642"/>
    </location>
</feature>
<feature type="region of interest" description="Disordered" evidence="12">
    <location>
        <begin position="1092"/>
        <end position="1128"/>
    </location>
</feature>
<evidence type="ECO:0000256" key="5">
    <source>
        <dbReference type="ARBA" id="ARBA00022989"/>
    </source>
</evidence>
<sequence>MSGSYTASSFPLPQAPTWRKWDSFTLLYSLFVLQCDPGVGVDAFFHALYTQKSTRMVMLLGTACSDVTESLAKVMPYWNILQVSFGSTAPALSDRQEFPLFYRTVAPDSSHNPARLAFVRGLGWDTVTALSQNEDVYSLAVNDLVTELEQANITCQATITFAESDFKDQLRMLRDLDTRIIIGSFSHEVAPKIFCEAHQLGMYGADYAWILQGAPSDIWWENVTECPQHHLTAAVEGLLLVSSHNSIVGVMPSYSGLTNSRFLEEFELLSLPVTRYAPQTYDAVWAIALALRGAQQKWETSEVPISLHHFDYGRKDMTEEFLSQLGQLDFLGVSGPVSFSGADRIGISAFYQVQGGEVSKVALFYPSSDHMDYSCPDCRPLVWQGGQVPIAKRVCKLRVVTIEPAAFLSITCLALVGITLAFAFLAFNLHFRKLKYIKLSSPRLNNMAVVGCILVYTAVILLGLDHATLPTNTHFPVVCTARVYLLSAGFSLAFGSMFTKTYRVHRIFTRSRSGVVKNKLLQDTQLISLICVLLLIDGLIMTLWVIIDPLQRHLRNLTLEISASDRSVVYQPQVEVCRSQYTHGWLAALYGYKGLLLIVGVYMAWETRHVKIPALNDSQYIGMSVYSVVITSVIVVVLANLISEQATLAFVTITTLILTSTTATLCLLFLPKLHAILGRAADNGDPVMHSMGLKIEYNTRRFVTDDQRELQYRVEIQNRVYRREIAALDLEICRLKRQLIESPNTSSDSTSEEAASKKTDLSPDERGTAQKHNVMEMLPSPSVGGGLPLLLLSVLPPVIPRASWPSAEHGNLPMRRQVTFSSEPKLDDSIATGESSRKQECYIICDHQDNDMEASGKPGVFSRLKNLLGSRPSSRKTSTASFSGTSTGGGIASALRVHMGYLAGLVPNSNMAAMTSSCNTSVAALNQYGLSGGQSSRELHPLKRFCGRAGGGSGPIISVTSNDEPEVSTYFDGEDSNSANRRKFSLGMCLSHKEEKDFGADERRIIYSSVQKGMMQHQRSQPVLSFRERAKGSPRFPHRIVPTCSLNALEDRRRSSSSAGAASYGANPSGSNPSYLARCQSSQHHLHVSAQTVGGHGHMGGKCRSLEDATSTGAGLSSTTGGGSNWKPRAASYSPNCDVWATAEFGIPLSELGNSGRCRDKNIPQSVQRRDSQVQM</sequence>
<feature type="compositionally biased region" description="Low complexity" evidence="12">
    <location>
        <begin position="1109"/>
        <end position="1119"/>
    </location>
</feature>
<keyword evidence="8 15" id="KW-0675">Receptor</keyword>
<dbReference type="PRINTS" id="PR00248">
    <property type="entry name" value="GPCRMGR"/>
</dbReference>
<feature type="transmembrane region" description="Helical" evidence="13">
    <location>
        <begin position="585"/>
        <end position="605"/>
    </location>
</feature>
<evidence type="ECO:0000313" key="16">
    <source>
        <dbReference type="Proteomes" id="UP000027135"/>
    </source>
</evidence>
<evidence type="ECO:0000256" key="7">
    <source>
        <dbReference type="ARBA" id="ARBA00023136"/>
    </source>
</evidence>
<dbReference type="Pfam" id="PF00003">
    <property type="entry name" value="7tm_3"/>
    <property type="match status" value="1"/>
</dbReference>
<dbReference type="PANTHER" id="PTHR10519:SF46">
    <property type="entry name" value="METABOTROPIC GABA-B RECEPTOR SUBTYPE 3, ISOFORM A"/>
    <property type="match status" value="1"/>
</dbReference>
<evidence type="ECO:0000256" key="2">
    <source>
        <dbReference type="ARBA" id="ARBA00022475"/>
    </source>
</evidence>
<organism evidence="15 16">
    <name type="scientific">Zootermopsis nevadensis</name>
    <name type="common">Dampwood termite</name>
    <dbReference type="NCBI Taxonomy" id="136037"/>
    <lineage>
        <taxon>Eukaryota</taxon>
        <taxon>Metazoa</taxon>
        <taxon>Ecdysozoa</taxon>
        <taxon>Arthropoda</taxon>
        <taxon>Hexapoda</taxon>
        <taxon>Insecta</taxon>
        <taxon>Pterygota</taxon>
        <taxon>Neoptera</taxon>
        <taxon>Polyneoptera</taxon>
        <taxon>Dictyoptera</taxon>
        <taxon>Blattodea</taxon>
        <taxon>Blattoidea</taxon>
        <taxon>Termitoidae</taxon>
        <taxon>Termopsidae</taxon>
        <taxon>Zootermopsis</taxon>
    </lineage>
</organism>
<dbReference type="EMBL" id="KK852674">
    <property type="protein sequence ID" value="KDR18733.1"/>
    <property type="molecule type" value="Genomic_DNA"/>
</dbReference>
<dbReference type="PRINTS" id="PR01176">
    <property type="entry name" value="GABABRECEPTR"/>
</dbReference>
<dbReference type="AlphaFoldDB" id="A0A067RF46"/>
<keyword evidence="5 13" id="KW-1133">Transmembrane helix</keyword>
<evidence type="ECO:0000256" key="11">
    <source>
        <dbReference type="ARBA" id="ARBA00073785"/>
    </source>
</evidence>
<gene>
    <name evidence="15" type="ORF">L798_07416</name>
</gene>
<evidence type="ECO:0000256" key="3">
    <source>
        <dbReference type="ARBA" id="ARBA00022692"/>
    </source>
</evidence>
<dbReference type="Gene3D" id="3.40.50.2300">
    <property type="match status" value="2"/>
</dbReference>
<feature type="domain" description="G-protein coupled receptors family 3 profile" evidence="14">
    <location>
        <begin position="476"/>
        <end position="683"/>
    </location>
</feature>
<protein>
    <recommendedName>
        <fullName evidence="11">Gamma-aminobutyric acid type B receptor subunit 2</fullName>
    </recommendedName>
</protein>
<dbReference type="FunFam" id="3.40.50.2300:FF:000063">
    <property type="entry name" value="Gamma-aminobutyric acid type B receptor subunit"/>
    <property type="match status" value="1"/>
</dbReference>
<dbReference type="FunCoup" id="A0A067RF46">
    <property type="interactions" value="35"/>
</dbReference>
<dbReference type="STRING" id="136037.A0A067RF46"/>
<dbReference type="InterPro" id="IPR017978">
    <property type="entry name" value="GPCR_3_C"/>
</dbReference>
<evidence type="ECO:0000256" key="9">
    <source>
        <dbReference type="ARBA" id="ARBA00023180"/>
    </source>
</evidence>
<keyword evidence="6" id="KW-0297">G-protein coupled receptor</keyword>
<feature type="compositionally biased region" description="Basic and acidic residues" evidence="12">
    <location>
        <begin position="754"/>
        <end position="766"/>
    </location>
</feature>
<feature type="region of interest" description="Disordered" evidence="12">
    <location>
        <begin position="742"/>
        <end position="766"/>
    </location>
</feature>
<keyword evidence="10" id="KW-0807">Transducer</keyword>
<keyword evidence="2" id="KW-1003">Cell membrane</keyword>
<evidence type="ECO:0000256" key="6">
    <source>
        <dbReference type="ARBA" id="ARBA00023040"/>
    </source>
</evidence>
<dbReference type="SUPFAM" id="SSF53822">
    <property type="entry name" value="Periplasmic binding protein-like I"/>
    <property type="match status" value="1"/>
</dbReference>
<dbReference type="InterPro" id="IPR001828">
    <property type="entry name" value="ANF_lig-bd_rcpt"/>
</dbReference>
<evidence type="ECO:0000256" key="10">
    <source>
        <dbReference type="ARBA" id="ARBA00023224"/>
    </source>
</evidence>
<dbReference type="PRINTS" id="PR01177">
    <property type="entry name" value="GABAB1RECPTR"/>
</dbReference>
<dbReference type="GO" id="GO:0007214">
    <property type="term" value="P:gamma-aminobutyric acid signaling pathway"/>
    <property type="evidence" value="ECO:0007669"/>
    <property type="project" value="TreeGrafter"/>
</dbReference>
<keyword evidence="9" id="KW-0325">Glycoprotein</keyword>
<name>A0A067RF46_ZOONE</name>
<feature type="transmembrane region" description="Helical" evidence="13">
    <location>
        <begin position="526"/>
        <end position="547"/>
    </location>
</feature>
<keyword evidence="4" id="KW-0732">Signal</keyword>
<dbReference type="GO" id="GO:0004965">
    <property type="term" value="F:G protein-coupled GABA receptor activity"/>
    <property type="evidence" value="ECO:0007669"/>
    <property type="project" value="InterPro"/>
</dbReference>
<evidence type="ECO:0000313" key="15">
    <source>
        <dbReference type="EMBL" id="KDR18733.1"/>
    </source>
</evidence>
<keyword evidence="3 13" id="KW-0812">Transmembrane</keyword>
<evidence type="ECO:0000259" key="14">
    <source>
        <dbReference type="PROSITE" id="PS50259"/>
    </source>
</evidence>
<proteinExistence type="predicted"/>
<feature type="transmembrane region" description="Helical" evidence="13">
    <location>
        <begin position="447"/>
        <end position="464"/>
    </location>
</feature>
<feature type="region of interest" description="Disordered" evidence="12">
    <location>
        <begin position="1154"/>
        <end position="1176"/>
    </location>
</feature>
<dbReference type="InterPro" id="IPR002455">
    <property type="entry name" value="GPCR3_GABA-B"/>
</dbReference>
<dbReference type="PROSITE" id="PS50259">
    <property type="entry name" value="G_PROTEIN_RECEP_F3_4"/>
    <property type="match status" value="1"/>
</dbReference>
<dbReference type="CDD" id="cd15047">
    <property type="entry name" value="7tmC_GABA-B-like"/>
    <property type="match status" value="1"/>
</dbReference>
<feature type="transmembrane region" description="Helical" evidence="13">
    <location>
        <begin position="405"/>
        <end position="427"/>
    </location>
</feature>
<dbReference type="CDD" id="cd06366">
    <property type="entry name" value="PBP1_GABAb_receptor"/>
    <property type="match status" value="1"/>
</dbReference>
<accession>A0A067RF46</accession>
<keyword evidence="16" id="KW-1185">Reference proteome</keyword>
<dbReference type="GO" id="GO:0038039">
    <property type="term" value="C:G protein-coupled receptor heterodimeric complex"/>
    <property type="evidence" value="ECO:0007669"/>
    <property type="project" value="TreeGrafter"/>
</dbReference>
<evidence type="ECO:0000256" key="12">
    <source>
        <dbReference type="SAM" id="MobiDB-lite"/>
    </source>
</evidence>
<evidence type="ECO:0000256" key="13">
    <source>
        <dbReference type="SAM" id="Phobius"/>
    </source>
</evidence>
<keyword evidence="7 13" id="KW-0472">Membrane</keyword>
<dbReference type="Proteomes" id="UP000027135">
    <property type="component" value="Unassembled WGS sequence"/>
</dbReference>
<comment type="subcellular location">
    <subcellularLocation>
        <location evidence="1">Cell membrane</location>
        <topology evidence="1">Multi-pass membrane protein</topology>
    </subcellularLocation>
</comment>
<dbReference type="PANTHER" id="PTHR10519">
    <property type="entry name" value="GABA-B RECEPTOR"/>
    <property type="match status" value="1"/>
</dbReference>
<dbReference type="InParanoid" id="A0A067RF46"/>